<keyword evidence="1" id="KW-0812">Transmembrane</keyword>
<evidence type="ECO:0000256" key="1">
    <source>
        <dbReference type="SAM" id="Phobius"/>
    </source>
</evidence>
<proteinExistence type="predicted"/>
<evidence type="ECO:0000313" key="2">
    <source>
        <dbReference type="EMBL" id="KAJ3569379.1"/>
    </source>
</evidence>
<protein>
    <submittedName>
        <fullName evidence="2">Uncharacterized protein</fullName>
    </submittedName>
</protein>
<comment type="caution">
    <text evidence="2">The sequence shown here is derived from an EMBL/GenBank/DDBJ whole genome shotgun (WGS) entry which is preliminary data.</text>
</comment>
<reference evidence="2" key="1">
    <citation type="submission" date="2022-07" db="EMBL/GenBank/DDBJ databases">
        <title>Genome Sequence of Leucocoprinus birnbaumii.</title>
        <authorList>
            <person name="Buettner E."/>
        </authorList>
    </citation>
    <scope>NUCLEOTIDE SEQUENCE</scope>
    <source>
        <strain evidence="2">VT141</strain>
    </source>
</reference>
<gene>
    <name evidence="2" type="ORF">NP233_g5076</name>
</gene>
<sequence>MTGSVYYGVYAADWPNSTCSETISPSEYSVSSTQPPKLSSPLRDDAFLLWPYKLFAFSSIFTWLWLTRLMGRLHGPAEEAYETAKSILPPAYDHWIGVKLPEELVTENLTLLQENREWENFRETILSTHVILSDLSYDASRWHRFGITE</sequence>
<keyword evidence="1" id="KW-0472">Membrane</keyword>
<dbReference type="AlphaFoldDB" id="A0AAD5VTK2"/>
<name>A0AAD5VTK2_9AGAR</name>
<dbReference type="Proteomes" id="UP001213000">
    <property type="component" value="Unassembled WGS sequence"/>
</dbReference>
<feature type="transmembrane region" description="Helical" evidence="1">
    <location>
        <begin position="47"/>
        <end position="66"/>
    </location>
</feature>
<organism evidence="2 3">
    <name type="scientific">Leucocoprinus birnbaumii</name>
    <dbReference type="NCBI Taxonomy" id="56174"/>
    <lineage>
        <taxon>Eukaryota</taxon>
        <taxon>Fungi</taxon>
        <taxon>Dikarya</taxon>
        <taxon>Basidiomycota</taxon>
        <taxon>Agaricomycotina</taxon>
        <taxon>Agaricomycetes</taxon>
        <taxon>Agaricomycetidae</taxon>
        <taxon>Agaricales</taxon>
        <taxon>Agaricineae</taxon>
        <taxon>Agaricaceae</taxon>
        <taxon>Leucocoprinus</taxon>
    </lineage>
</organism>
<evidence type="ECO:0000313" key="3">
    <source>
        <dbReference type="Proteomes" id="UP001213000"/>
    </source>
</evidence>
<accession>A0AAD5VTK2</accession>
<keyword evidence="1" id="KW-1133">Transmembrane helix</keyword>
<keyword evidence="3" id="KW-1185">Reference proteome</keyword>
<dbReference type="EMBL" id="JANIEX010000291">
    <property type="protein sequence ID" value="KAJ3569379.1"/>
    <property type="molecule type" value="Genomic_DNA"/>
</dbReference>